<organism evidence="2 3">
    <name type="scientific">Paraburkholderia franconis</name>
    <dbReference type="NCBI Taxonomy" id="2654983"/>
    <lineage>
        <taxon>Bacteria</taxon>
        <taxon>Pseudomonadati</taxon>
        <taxon>Pseudomonadota</taxon>
        <taxon>Betaproteobacteria</taxon>
        <taxon>Burkholderiales</taxon>
        <taxon>Burkholderiaceae</taxon>
        <taxon>Paraburkholderia</taxon>
    </lineage>
</organism>
<proteinExistence type="predicted"/>
<accession>A0A7X1N8P4</accession>
<feature type="signal peptide" evidence="1">
    <location>
        <begin position="1"/>
        <end position="27"/>
    </location>
</feature>
<reference evidence="2 3" key="1">
    <citation type="submission" date="2019-10" db="EMBL/GenBank/DDBJ databases">
        <title>Paraburkholderia sp. isolated from nodules of Mimosa pudica from Brazilian Atlantic Forest soils.</title>
        <authorList>
            <person name="Paulitsch F."/>
            <person name="Hungria M."/>
            <person name="Dall'Agnol R."/>
        </authorList>
    </citation>
    <scope>NUCLEOTIDE SEQUENCE [LARGE SCALE GENOMIC DNA]</scope>
    <source>
        <strain evidence="2 3">CNPSo 3157</strain>
    </source>
</reference>
<evidence type="ECO:0000313" key="2">
    <source>
        <dbReference type="EMBL" id="MPW17439.1"/>
    </source>
</evidence>
<dbReference type="AlphaFoldDB" id="A0A7X1N8P4"/>
<evidence type="ECO:0000313" key="3">
    <source>
        <dbReference type="Proteomes" id="UP000484381"/>
    </source>
</evidence>
<sequence length="103" mass="11220">MPGSVTRLALTCAAGFIAVCSSTAASAHVDVGVTFGIPAPVYVEPPPVVYEAPPPVMYEAPPPAVYAPSPVYYDYGYGYHGEHWLHDHGRHRGWHHHHDDDDD</sequence>
<evidence type="ECO:0000256" key="1">
    <source>
        <dbReference type="SAM" id="SignalP"/>
    </source>
</evidence>
<name>A0A7X1N8P4_9BURK</name>
<feature type="chain" id="PRO_5031180158" description="PXPV repeat-containing protein" evidence="1">
    <location>
        <begin position="28"/>
        <end position="103"/>
    </location>
</feature>
<dbReference type="RefSeq" id="WP_152757801.1">
    <property type="nucleotide sequence ID" value="NZ_WHNP01000008.1"/>
</dbReference>
<dbReference type="EMBL" id="WHNP01000008">
    <property type="protein sequence ID" value="MPW17439.1"/>
    <property type="molecule type" value="Genomic_DNA"/>
</dbReference>
<comment type="caution">
    <text evidence="2">The sequence shown here is derived from an EMBL/GenBank/DDBJ whole genome shotgun (WGS) entry which is preliminary data.</text>
</comment>
<dbReference type="Proteomes" id="UP000484381">
    <property type="component" value="Unassembled WGS sequence"/>
</dbReference>
<keyword evidence="1" id="KW-0732">Signal</keyword>
<gene>
    <name evidence="2" type="ORF">GCT13_10980</name>
</gene>
<protein>
    <recommendedName>
        <fullName evidence="4">PXPV repeat-containing protein</fullName>
    </recommendedName>
</protein>
<evidence type="ECO:0008006" key="4">
    <source>
        <dbReference type="Google" id="ProtNLM"/>
    </source>
</evidence>
<keyword evidence="3" id="KW-1185">Reference proteome</keyword>